<evidence type="ECO:0000256" key="5">
    <source>
        <dbReference type="ARBA" id="ARBA00023014"/>
    </source>
</evidence>
<dbReference type="Pfam" id="PF06999">
    <property type="entry name" value="Suc_Fer-like"/>
    <property type="match status" value="1"/>
</dbReference>
<evidence type="ECO:0000313" key="8">
    <source>
        <dbReference type="EMBL" id="AAS92529.1"/>
    </source>
</evidence>
<dbReference type="VEuPathDB" id="FungiDB:I306_06627"/>
<comment type="similarity">
    <text evidence="1">Belongs to the adrenodoxin/putidaredoxin family.</text>
</comment>
<dbReference type="VEuPathDB" id="FungiDB:I308_03653"/>
<dbReference type="EMBL" id="AY421966">
    <property type="protein sequence ID" value="AAS92529.1"/>
    <property type="molecule type" value="Genomic_DNA"/>
</dbReference>
<sequence length="321" mass="35525">MARLFWPDGRKVEWDVFNLETLNSDQLEEAINYTPSLSHSSGLPQLLPPSETSQKEILVCTHGSRDCRCSDRGVPLVSALRKEVNRRGLESQIRIGQVAHVGGHKYAANAILLPTMDMLSNLSTEHAPCIIDHLFALAPSIPSASVIPIAERGTKIDKSTYVKGEGMWKHWRGRYGLTLEQQATLWDSVDPSRHPHIASTSHETAAKNVQETVTLRFKTYEGEEKVVHARVGENLLEVGKENDLPSLEGVCDGNLECATCHLYLSSSPVPPVSEPSEAEDDMLGYAIGYKEGESRLGCQIEVTRDLAKWCDDGGIIRLPRF</sequence>
<dbReference type="Pfam" id="PF00111">
    <property type="entry name" value="Fer2"/>
    <property type="match status" value="1"/>
</dbReference>
<dbReference type="PANTHER" id="PTHR23426:SF65">
    <property type="entry name" value="FERREDOXIN-2, MITOCHONDRIAL"/>
    <property type="match status" value="1"/>
</dbReference>
<evidence type="ECO:0000256" key="6">
    <source>
        <dbReference type="ARBA" id="ARBA00034078"/>
    </source>
</evidence>
<dbReference type="SUPFAM" id="SSF52833">
    <property type="entry name" value="Thioredoxin-like"/>
    <property type="match status" value="1"/>
</dbReference>
<dbReference type="VEuPathDB" id="FungiDB:CGB_I1290C"/>
<reference evidence="8" key="1">
    <citation type="journal article" date="2005" name="Biochem. Biophys. Res. Commun.">
        <title>Genomic organization and expression of 23 new genes from MATalpha locus of Cryptococcus neoformans var. gattii.</title>
        <authorList>
            <person name="Ren P."/>
            <person name="Roncaglia P."/>
            <person name="Springer D.J."/>
            <person name="Fan J."/>
            <person name="Chaturvedi V."/>
        </authorList>
    </citation>
    <scope>NUCLEOTIDE SEQUENCE</scope>
    <source>
        <strain evidence="8">ATCC 32609</strain>
    </source>
</reference>
<evidence type="ECO:0000256" key="1">
    <source>
        <dbReference type="ARBA" id="ARBA00010914"/>
    </source>
</evidence>
<dbReference type="GO" id="GO:0046872">
    <property type="term" value="F:metal ion binding"/>
    <property type="evidence" value="ECO:0007669"/>
    <property type="project" value="UniProtKB-KW"/>
</dbReference>
<comment type="cofactor">
    <cofactor evidence="6">
        <name>[2Fe-2S] cluster</name>
        <dbReference type="ChEBI" id="CHEBI:190135"/>
    </cofactor>
</comment>
<dbReference type="Gene3D" id="3.10.20.30">
    <property type="match status" value="1"/>
</dbReference>
<dbReference type="InterPro" id="IPR012675">
    <property type="entry name" value="Beta-grasp_dom_sf"/>
</dbReference>
<dbReference type="InterPro" id="IPR001041">
    <property type="entry name" value="2Fe-2S_ferredoxin-type"/>
</dbReference>
<keyword evidence="2" id="KW-0001">2Fe-2S</keyword>
<dbReference type="PRINTS" id="PR00355">
    <property type="entry name" value="ADRENODOXIN"/>
</dbReference>
<dbReference type="CDD" id="cd03062">
    <property type="entry name" value="TRX_Fd_Sucrase"/>
    <property type="match status" value="1"/>
</dbReference>
<dbReference type="InterPro" id="IPR009737">
    <property type="entry name" value="Aim32/Apd1-like"/>
</dbReference>
<proteinExistence type="inferred from homology"/>
<dbReference type="InterPro" id="IPR036249">
    <property type="entry name" value="Thioredoxin-like_sf"/>
</dbReference>
<keyword evidence="5" id="KW-0411">Iron-sulfur</keyword>
<dbReference type="AlphaFoldDB" id="Q6TGJ2"/>
<dbReference type="Gene3D" id="3.40.30.10">
    <property type="entry name" value="Glutaredoxin"/>
    <property type="match status" value="1"/>
</dbReference>
<dbReference type="SUPFAM" id="SSF54292">
    <property type="entry name" value="2Fe-2S ferredoxin-like"/>
    <property type="match status" value="1"/>
</dbReference>
<organism evidence="8">
    <name type="scientific">Cryptococcus gattii</name>
    <name type="common">Filobasidiella gattii</name>
    <name type="synonym">Cryptococcus bacillisporus</name>
    <dbReference type="NCBI Taxonomy" id="552467"/>
    <lineage>
        <taxon>Eukaryota</taxon>
        <taxon>Fungi</taxon>
        <taxon>Dikarya</taxon>
        <taxon>Basidiomycota</taxon>
        <taxon>Agaricomycotina</taxon>
        <taxon>Tremellomycetes</taxon>
        <taxon>Tremellales</taxon>
        <taxon>Cryptococcaceae</taxon>
        <taxon>Cryptococcus</taxon>
        <taxon>Cryptococcus gattii species complex</taxon>
    </lineage>
</organism>
<name>Q6TGJ2_CRYGA</name>
<accession>Q6TGJ2</accession>
<dbReference type="GO" id="GO:0051537">
    <property type="term" value="F:2 iron, 2 sulfur cluster binding"/>
    <property type="evidence" value="ECO:0007669"/>
    <property type="project" value="UniProtKB-KW"/>
</dbReference>
<dbReference type="VEuPathDB" id="FungiDB:CNBG_5850"/>
<keyword evidence="3" id="KW-0479">Metal-binding</keyword>
<feature type="domain" description="2Fe-2S ferredoxin-type" evidence="7">
    <location>
        <begin position="220"/>
        <end position="302"/>
    </location>
</feature>
<evidence type="ECO:0000259" key="7">
    <source>
        <dbReference type="Pfam" id="PF00111"/>
    </source>
</evidence>
<dbReference type="PANTHER" id="PTHR23426">
    <property type="entry name" value="FERREDOXIN/ADRENODOXIN"/>
    <property type="match status" value="1"/>
</dbReference>
<evidence type="ECO:0000256" key="3">
    <source>
        <dbReference type="ARBA" id="ARBA00022723"/>
    </source>
</evidence>
<dbReference type="VEuPathDB" id="FungiDB:I311_03680"/>
<dbReference type="InterPro" id="IPR036010">
    <property type="entry name" value="2Fe-2S_ferredoxin-like_sf"/>
</dbReference>
<protein>
    <submittedName>
        <fullName evidence="8">YAH1</fullName>
    </submittedName>
</protein>
<dbReference type="GO" id="GO:0009055">
    <property type="term" value="F:electron transfer activity"/>
    <property type="evidence" value="ECO:0007669"/>
    <property type="project" value="TreeGrafter"/>
</dbReference>
<dbReference type="InterPro" id="IPR001055">
    <property type="entry name" value="Adrenodoxin-like"/>
</dbReference>
<dbReference type="VEuPathDB" id="FungiDB:I314_03645"/>
<dbReference type="GO" id="GO:0140647">
    <property type="term" value="P:P450-containing electron transport chain"/>
    <property type="evidence" value="ECO:0007669"/>
    <property type="project" value="InterPro"/>
</dbReference>
<dbReference type="GO" id="GO:0005739">
    <property type="term" value="C:mitochondrion"/>
    <property type="evidence" value="ECO:0007669"/>
    <property type="project" value="TreeGrafter"/>
</dbReference>
<keyword evidence="4" id="KW-0408">Iron</keyword>
<evidence type="ECO:0000256" key="2">
    <source>
        <dbReference type="ARBA" id="ARBA00022714"/>
    </source>
</evidence>
<evidence type="ECO:0000256" key="4">
    <source>
        <dbReference type="ARBA" id="ARBA00023004"/>
    </source>
</evidence>